<dbReference type="AlphaFoldDB" id="A0A9W8N2N2"/>
<dbReference type="Proteomes" id="UP001148786">
    <property type="component" value="Unassembled WGS sequence"/>
</dbReference>
<dbReference type="PANTHER" id="PTHR10188">
    <property type="entry name" value="L-ASPARAGINASE"/>
    <property type="match status" value="1"/>
</dbReference>
<proteinExistence type="predicted"/>
<dbReference type="EMBL" id="JANKHO010000002">
    <property type="protein sequence ID" value="KAJ3518133.1"/>
    <property type="molecule type" value="Genomic_DNA"/>
</dbReference>
<evidence type="ECO:0000313" key="2">
    <source>
        <dbReference type="EMBL" id="KAJ3518133.1"/>
    </source>
</evidence>
<evidence type="ECO:0000256" key="1">
    <source>
        <dbReference type="PIRSR" id="PIRSR600246-2"/>
    </source>
</evidence>
<evidence type="ECO:0008006" key="4">
    <source>
        <dbReference type="Google" id="ProtNLM"/>
    </source>
</evidence>
<accession>A0A9W8N2N2</accession>
<reference evidence="2" key="1">
    <citation type="submission" date="2022-07" db="EMBL/GenBank/DDBJ databases">
        <title>Genome Sequence of Agrocybe chaxingu.</title>
        <authorList>
            <person name="Buettner E."/>
        </authorList>
    </citation>
    <scope>NUCLEOTIDE SEQUENCE</scope>
    <source>
        <strain evidence="2">MP-N11</strain>
    </source>
</reference>
<organism evidence="2 3">
    <name type="scientific">Agrocybe chaxingu</name>
    <dbReference type="NCBI Taxonomy" id="84603"/>
    <lineage>
        <taxon>Eukaryota</taxon>
        <taxon>Fungi</taxon>
        <taxon>Dikarya</taxon>
        <taxon>Basidiomycota</taxon>
        <taxon>Agaricomycotina</taxon>
        <taxon>Agaricomycetes</taxon>
        <taxon>Agaricomycetidae</taxon>
        <taxon>Agaricales</taxon>
        <taxon>Agaricineae</taxon>
        <taxon>Strophariaceae</taxon>
        <taxon>Agrocybe</taxon>
    </lineage>
</organism>
<dbReference type="GO" id="GO:0005737">
    <property type="term" value="C:cytoplasm"/>
    <property type="evidence" value="ECO:0007669"/>
    <property type="project" value="TreeGrafter"/>
</dbReference>
<dbReference type="Gene3D" id="3.60.20.30">
    <property type="entry name" value="(Glycosyl)asparaginase"/>
    <property type="match status" value="1"/>
</dbReference>
<dbReference type="InterPro" id="IPR029055">
    <property type="entry name" value="Ntn_hydrolases_N"/>
</dbReference>
<feature type="binding site" evidence="1">
    <location>
        <begin position="128"/>
        <end position="131"/>
    </location>
    <ligand>
        <name>substrate</name>
    </ligand>
</feature>
<comment type="caution">
    <text evidence="2">The sequence shown here is derived from an EMBL/GenBank/DDBJ whole genome shotgun (WGS) entry which is preliminary data.</text>
</comment>
<dbReference type="OrthoDB" id="2262349at2759"/>
<gene>
    <name evidence="2" type="ORF">NLJ89_g67</name>
</gene>
<keyword evidence="3" id="KW-1185">Reference proteome</keyword>
<name>A0A9W8N2N2_9AGAR</name>
<sequence>MSADEKQPLITPPGSRRQRYVLVIHGGAGTMQRENSTPEQRSAYRSALAESLLSGYQVLSQGGDAMDAAVCAVSVMEGGRTNKLVGRIGDTPLMGSGYWAEEWKNSGWVKRVWNKINRRGEIKAVGGTGDGDYFIRHAAAVTVARRVRYRNESLDKASQGVVEDLLKDGGIGGLIALDNRGNVSMPLNCPGMYRGVIREDGLPKTAIFFDEEVA</sequence>
<feature type="binding site" evidence="1">
    <location>
        <begin position="87"/>
        <end position="90"/>
    </location>
    <ligand>
        <name>substrate</name>
    </ligand>
</feature>
<dbReference type="GO" id="GO:0016787">
    <property type="term" value="F:hydrolase activity"/>
    <property type="evidence" value="ECO:0007669"/>
    <property type="project" value="InterPro"/>
</dbReference>
<dbReference type="PANTHER" id="PTHR10188:SF43">
    <property type="entry name" value="ASPARAGINASE (EUROFUNG)"/>
    <property type="match status" value="1"/>
</dbReference>
<dbReference type="SUPFAM" id="SSF56235">
    <property type="entry name" value="N-terminal nucleophile aminohydrolases (Ntn hydrolases)"/>
    <property type="match status" value="2"/>
</dbReference>
<dbReference type="InterPro" id="IPR000246">
    <property type="entry name" value="Peptidase_T2"/>
</dbReference>
<protein>
    <recommendedName>
        <fullName evidence="4">Asparaginase</fullName>
    </recommendedName>
</protein>
<dbReference type="Pfam" id="PF01112">
    <property type="entry name" value="Asparaginase_2"/>
    <property type="match status" value="2"/>
</dbReference>
<evidence type="ECO:0000313" key="3">
    <source>
        <dbReference type="Proteomes" id="UP001148786"/>
    </source>
</evidence>